<feature type="region of interest" description="Disordered" evidence="1">
    <location>
        <begin position="146"/>
        <end position="182"/>
    </location>
</feature>
<proteinExistence type="predicted"/>
<dbReference type="SUPFAM" id="SSF53850">
    <property type="entry name" value="Periplasmic binding protein-like II"/>
    <property type="match status" value="1"/>
</dbReference>
<dbReference type="AlphaFoldDB" id="A0A1E3GZM7"/>
<gene>
    <name evidence="3" type="ORF">A6302_03156</name>
</gene>
<feature type="chain" id="PRO_5009128794" description="Bacterial extracellular solute-binding protein, family 3" evidence="2">
    <location>
        <begin position="25"/>
        <end position="182"/>
    </location>
</feature>
<dbReference type="PATRIC" id="fig|1439726.3.peg.3314"/>
<protein>
    <recommendedName>
        <fullName evidence="5">Bacterial extracellular solute-binding protein, family 3</fullName>
    </recommendedName>
</protein>
<feature type="signal peptide" evidence="2">
    <location>
        <begin position="1"/>
        <end position="24"/>
    </location>
</feature>
<dbReference type="Gene3D" id="3.40.190.10">
    <property type="entry name" value="Periplasmic binding protein-like II"/>
    <property type="match status" value="1"/>
</dbReference>
<comment type="caution">
    <text evidence="3">The sequence shown here is derived from an EMBL/GenBank/DDBJ whole genome shotgun (WGS) entry which is preliminary data.</text>
</comment>
<sequence>MRDLFRAIALTAALAVSGVGPALAQPAPAGAGAAAGETFGEAIELVDPDVFRVCSDPRNLPFSNQAGEGFENKIAEFMAAKLGKTVSYTWFPMATGFVRKTLGEHRCDVIIGFAQGDELVQNTNAYYRTPMRWSIRRAVTSTGSTRWPIRASRPSASASWPARRRATTWPTTASSAARFPTS</sequence>
<evidence type="ECO:0008006" key="5">
    <source>
        <dbReference type="Google" id="ProtNLM"/>
    </source>
</evidence>
<dbReference type="EMBL" id="MCRJ01000086">
    <property type="protein sequence ID" value="ODN69519.1"/>
    <property type="molecule type" value="Genomic_DNA"/>
</dbReference>
<evidence type="ECO:0000256" key="1">
    <source>
        <dbReference type="SAM" id="MobiDB-lite"/>
    </source>
</evidence>
<evidence type="ECO:0000256" key="2">
    <source>
        <dbReference type="SAM" id="SignalP"/>
    </source>
</evidence>
<name>A0A1E3GZM7_9HYPH</name>
<reference evidence="3 4" key="1">
    <citation type="submission" date="2016-07" db="EMBL/GenBank/DDBJ databases">
        <title>Draft Genome Sequence of Methylobrevis pamukkalensis PK2.</title>
        <authorList>
            <person name="Vasilenko O.V."/>
            <person name="Doronina N.V."/>
            <person name="Shmareva M.N."/>
            <person name="Tarlachkov S.V."/>
            <person name="Mustakhimov I."/>
            <person name="Trotsenko Y.A."/>
        </authorList>
    </citation>
    <scope>NUCLEOTIDE SEQUENCE [LARGE SCALE GENOMIC DNA]</scope>
    <source>
        <strain evidence="3 4">PK2</strain>
    </source>
</reference>
<evidence type="ECO:0000313" key="4">
    <source>
        <dbReference type="Proteomes" id="UP000094622"/>
    </source>
</evidence>
<organism evidence="3 4">
    <name type="scientific">Methylobrevis pamukkalensis</name>
    <dbReference type="NCBI Taxonomy" id="1439726"/>
    <lineage>
        <taxon>Bacteria</taxon>
        <taxon>Pseudomonadati</taxon>
        <taxon>Pseudomonadota</taxon>
        <taxon>Alphaproteobacteria</taxon>
        <taxon>Hyphomicrobiales</taxon>
        <taxon>Pleomorphomonadaceae</taxon>
        <taxon>Methylobrevis</taxon>
    </lineage>
</organism>
<dbReference type="Proteomes" id="UP000094622">
    <property type="component" value="Unassembled WGS sequence"/>
</dbReference>
<keyword evidence="2" id="KW-0732">Signal</keyword>
<feature type="compositionally biased region" description="Low complexity" evidence="1">
    <location>
        <begin position="150"/>
        <end position="182"/>
    </location>
</feature>
<accession>A0A1E3GZM7</accession>
<keyword evidence="4" id="KW-1185">Reference proteome</keyword>
<evidence type="ECO:0000313" key="3">
    <source>
        <dbReference type="EMBL" id="ODN69519.1"/>
    </source>
</evidence>